<accession>A0A6F8XN99</accession>
<evidence type="ECO:0000313" key="2">
    <source>
        <dbReference type="Proteomes" id="UP000502508"/>
    </source>
</evidence>
<dbReference type="KEGG" id="pfla:Pflav_017220"/>
<protein>
    <recommendedName>
        <fullName evidence="3">PBS lyase</fullName>
    </recommendedName>
</protein>
<sequence length="669" mass="70697">MLDGLDAVDWTALHGAYGPAGEVPDLLRALSGPDAEAAGKARRQIEGMACHQGTTYSVSAPVVPFLAELLVSGGTHHRGGLAWLLGQMAAYNNQRTRHIAAVRAAVSAEVDRLLPLLGDPDPEVRAGVAFALSQCPKRKKASLPALRARLAVEDEPQAKARLLAATQWLEPKSDLVTAALAAREPMPVRAAAAILLARSELPWSDEATETVRAGWADGEPLESCWWWGWAGSPLEDLVTGISKRDTDAARVLTVLLASASTSVRQRAAKASVWVMRVQRTSRPALVPVLAAALTDQSVEVRDLAAAALHEAGEAARPAADALAGSASTRSASALLQLGDPRWRDLVTPANVLDVLAGIEVPADPALVEALLGTRAQDWDNHIRRLLAAWGPAAAPLVPRLIDEYGRHLVLPALAAIGPAAADALPLLGSTVDERIAILRISGDPGPALEAARAMLSTADVVPLLDALGEHGRVLLPQIRELVAAGQDDIGLARALWRWTGDPAEAAPTVRRVLELAAGQLRQQRPRYPAHEAAALAGELGDASLVPLLRPLLADPTSRCRVPAAQAIWRLTGDGEGLVSPLLKEVTSRPPGFRWPDSFDLLAAMGAAASEALPELRAIAEHPWCPFVDDFDSATRRGLGHRDDTFRAAARSTVEAIEREASKTASGPAA</sequence>
<dbReference type="AlphaFoldDB" id="A0A6F8XN99"/>
<name>A0A6F8XN99_9ACTN</name>
<dbReference type="Gene3D" id="1.25.10.10">
    <property type="entry name" value="Leucine-rich Repeat Variant"/>
    <property type="match status" value="2"/>
</dbReference>
<keyword evidence="2" id="KW-1185">Reference proteome</keyword>
<reference evidence="1 2" key="2">
    <citation type="submission" date="2020-03" db="EMBL/GenBank/DDBJ databases">
        <authorList>
            <person name="Ichikawa N."/>
            <person name="Kimura A."/>
            <person name="Kitahashi Y."/>
            <person name="Uohara A."/>
        </authorList>
    </citation>
    <scope>NUCLEOTIDE SEQUENCE [LARGE SCALE GENOMIC DNA]</scope>
    <source>
        <strain evidence="1 2">NBRC 107702</strain>
    </source>
</reference>
<proteinExistence type="predicted"/>
<evidence type="ECO:0000313" key="1">
    <source>
        <dbReference type="EMBL" id="BCB75312.1"/>
    </source>
</evidence>
<dbReference type="SUPFAM" id="SSF48371">
    <property type="entry name" value="ARM repeat"/>
    <property type="match status" value="1"/>
</dbReference>
<evidence type="ECO:0008006" key="3">
    <source>
        <dbReference type="Google" id="ProtNLM"/>
    </source>
</evidence>
<gene>
    <name evidence="1" type="ORF">Pflav_017220</name>
</gene>
<dbReference type="InterPro" id="IPR021133">
    <property type="entry name" value="HEAT_type_2"/>
</dbReference>
<reference evidence="1 2" key="1">
    <citation type="submission" date="2020-03" db="EMBL/GenBank/DDBJ databases">
        <title>Whole genome shotgun sequence of Phytohabitans flavus NBRC 107702.</title>
        <authorList>
            <person name="Komaki H."/>
            <person name="Tamura T."/>
        </authorList>
    </citation>
    <scope>NUCLEOTIDE SEQUENCE [LARGE SCALE GENOMIC DNA]</scope>
    <source>
        <strain evidence="1 2">NBRC 107702</strain>
    </source>
</reference>
<dbReference type="Proteomes" id="UP000502508">
    <property type="component" value="Chromosome"/>
</dbReference>
<dbReference type="InterPro" id="IPR016024">
    <property type="entry name" value="ARM-type_fold"/>
</dbReference>
<dbReference type="PROSITE" id="PS50077">
    <property type="entry name" value="HEAT_REPEAT"/>
    <property type="match status" value="1"/>
</dbReference>
<organism evidence="1 2">
    <name type="scientific">Phytohabitans flavus</name>
    <dbReference type="NCBI Taxonomy" id="1076124"/>
    <lineage>
        <taxon>Bacteria</taxon>
        <taxon>Bacillati</taxon>
        <taxon>Actinomycetota</taxon>
        <taxon>Actinomycetes</taxon>
        <taxon>Micromonosporales</taxon>
        <taxon>Micromonosporaceae</taxon>
    </lineage>
</organism>
<dbReference type="RefSeq" id="WP_173035026.1">
    <property type="nucleotide sequence ID" value="NZ_AP022870.1"/>
</dbReference>
<dbReference type="EMBL" id="AP022870">
    <property type="protein sequence ID" value="BCB75312.1"/>
    <property type="molecule type" value="Genomic_DNA"/>
</dbReference>
<dbReference type="InterPro" id="IPR011989">
    <property type="entry name" value="ARM-like"/>
</dbReference>